<keyword evidence="7 9" id="KW-0665">Pyrimidine biosynthesis</keyword>
<dbReference type="EMBL" id="CACRUX010000022">
    <property type="protein sequence ID" value="VYT86327.1"/>
    <property type="molecule type" value="Genomic_DNA"/>
</dbReference>
<organism evidence="12">
    <name type="scientific">Veillonella ratti</name>
    <dbReference type="NCBI Taxonomy" id="103892"/>
    <lineage>
        <taxon>Bacteria</taxon>
        <taxon>Bacillati</taxon>
        <taxon>Bacillota</taxon>
        <taxon>Negativicutes</taxon>
        <taxon>Veillonellales</taxon>
        <taxon>Veillonellaceae</taxon>
        <taxon>Veillonella</taxon>
    </lineage>
</organism>
<dbReference type="SUPFAM" id="SSF51395">
    <property type="entry name" value="FMN-linked oxidoreductases"/>
    <property type="match status" value="1"/>
</dbReference>
<feature type="binding site" evidence="9">
    <location>
        <begin position="110"/>
        <end position="114"/>
    </location>
    <ligand>
        <name>substrate</name>
    </ligand>
</feature>
<feature type="binding site" evidence="9">
    <location>
        <position position="167"/>
    </location>
    <ligand>
        <name>substrate</name>
    </ligand>
</feature>
<feature type="binding site" evidence="9">
    <location>
        <begin position="86"/>
        <end position="87"/>
    </location>
    <ligand>
        <name>FMN</name>
        <dbReference type="ChEBI" id="CHEBI:58210"/>
    </ligand>
</feature>
<evidence type="ECO:0000256" key="7">
    <source>
        <dbReference type="ARBA" id="ARBA00022975"/>
    </source>
</evidence>
<dbReference type="InterPro" id="IPR050074">
    <property type="entry name" value="DHO_dehydrogenase"/>
</dbReference>
<gene>
    <name evidence="9 12" type="primary">pyrD</name>
    <name evidence="12" type="ORF">VRLFYP33_00641</name>
</gene>
<evidence type="ECO:0000256" key="3">
    <source>
        <dbReference type="ARBA" id="ARBA00008008"/>
    </source>
</evidence>
<comment type="similarity">
    <text evidence="3 9">Belongs to the dihydroorotate dehydrogenase family. Type 1 subfamily.</text>
</comment>
<evidence type="ECO:0000256" key="5">
    <source>
        <dbReference type="ARBA" id="ARBA00022630"/>
    </source>
</evidence>
<dbReference type="InterPro" id="IPR005720">
    <property type="entry name" value="Dihydroorotate_DH_cat"/>
</dbReference>
<dbReference type="PROSITE" id="PS00912">
    <property type="entry name" value="DHODEHASE_2"/>
    <property type="match status" value="1"/>
</dbReference>
<feature type="binding site" evidence="9">
    <location>
        <begin position="283"/>
        <end position="284"/>
    </location>
    <ligand>
        <name>FMN</name>
        <dbReference type="ChEBI" id="CHEBI:58210"/>
    </ligand>
</feature>
<evidence type="ECO:0000256" key="4">
    <source>
        <dbReference type="ARBA" id="ARBA00022490"/>
    </source>
</evidence>
<comment type="subcellular location">
    <subcellularLocation>
        <location evidence="1 9">Cytoplasm</location>
    </subcellularLocation>
</comment>
<evidence type="ECO:0000313" key="12">
    <source>
        <dbReference type="EMBL" id="VYT86327.1"/>
    </source>
</evidence>
<dbReference type="InterPro" id="IPR013785">
    <property type="entry name" value="Aldolase_TIM"/>
</dbReference>
<sequence>MSNTSDTKMHANHGADANLHGEKDYQTMDHSKDLNGKKPSYKDLAVEFCGIKMKNPIVAASGTFGFGFEYADYLDLSNEVGAISVKGLTPTPRNGNPGTRIAETPSGVLNCIGLENPGAEAFVRDILPELKQYDVPILANISAADVEGYAFMAKTLSVPGIAGLEVNISCPNVKNGGMAFGVCAESAAAVCKTVRENTNLPVIMKLSPNVTDIVEIATAVKEAGADGLCLINTLLGMAIDIKTRRPVLGNLYGGLSGPAVKPVALRLVHQVAQAIDLPIMGMGGIMTGTDAIEFMLAGADIVSVGTATMVDPCAIGNIAREMHEYCEASGLNHVSEVVGALEPYRF</sequence>
<feature type="binding site" evidence="9">
    <location>
        <position position="231"/>
    </location>
    <ligand>
        <name>FMN</name>
        <dbReference type="ChEBI" id="CHEBI:58210"/>
    </ligand>
</feature>
<feature type="binding site" evidence="9">
    <location>
        <begin position="232"/>
        <end position="233"/>
    </location>
    <ligand>
        <name>substrate</name>
    </ligand>
</feature>
<dbReference type="InterPro" id="IPR024920">
    <property type="entry name" value="Dihydroorotate_DH_1"/>
</dbReference>
<evidence type="ECO:0000259" key="11">
    <source>
        <dbReference type="Pfam" id="PF01180"/>
    </source>
</evidence>
<evidence type="ECO:0000256" key="1">
    <source>
        <dbReference type="ARBA" id="ARBA00004496"/>
    </source>
</evidence>
<dbReference type="Pfam" id="PF01180">
    <property type="entry name" value="DHO_dh"/>
    <property type="match status" value="1"/>
</dbReference>
<comment type="pathway">
    <text evidence="2 9">Pyrimidine metabolism; UMP biosynthesis via de novo pathway.</text>
</comment>
<comment type="function">
    <text evidence="9">Catalyzes the conversion of dihydroorotate to orotate.</text>
</comment>
<feature type="binding site" evidence="9">
    <location>
        <position position="140"/>
    </location>
    <ligand>
        <name>FMN</name>
        <dbReference type="ChEBI" id="CHEBI:58210"/>
    </ligand>
</feature>
<comment type="catalytic activity">
    <reaction evidence="9">
        <text>(S)-dihydroorotate + A = orotate + AH2</text>
        <dbReference type="Rhea" id="RHEA:18073"/>
        <dbReference type="ChEBI" id="CHEBI:13193"/>
        <dbReference type="ChEBI" id="CHEBI:17499"/>
        <dbReference type="ChEBI" id="CHEBI:30839"/>
        <dbReference type="ChEBI" id="CHEBI:30864"/>
    </reaction>
</comment>
<feature type="binding site" evidence="9">
    <location>
        <position position="205"/>
    </location>
    <ligand>
        <name>FMN</name>
        <dbReference type="ChEBI" id="CHEBI:58210"/>
    </ligand>
</feature>
<accession>A0A6N3A7J1</accession>
<dbReference type="NCBIfam" id="TIGR01037">
    <property type="entry name" value="pyrD_sub1_fam"/>
    <property type="match status" value="1"/>
</dbReference>
<keyword evidence="5 9" id="KW-0285">Flavoprotein</keyword>
<dbReference type="GO" id="GO:0044205">
    <property type="term" value="P:'de novo' UMP biosynthetic process"/>
    <property type="evidence" value="ECO:0007669"/>
    <property type="project" value="UniProtKB-UniRule"/>
</dbReference>
<dbReference type="PANTHER" id="PTHR48109:SF1">
    <property type="entry name" value="DIHYDROOROTATE DEHYDROGENASE (FUMARATE)"/>
    <property type="match status" value="1"/>
</dbReference>
<feature type="binding site" evidence="9">
    <location>
        <position position="86"/>
    </location>
    <ligand>
        <name>substrate</name>
    </ligand>
</feature>
<reference evidence="12" key="1">
    <citation type="submission" date="2019-11" db="EMBL/GenBank/DDBJ databases">
        <authorList>
            <person name="Feng L."/>
        </authorList>
    </citation>
    <scope>NUCLEOTIDE SEQUENCE</scope>
    <source>
        <strain evidence="12">VrattiLFYP33</strain>
    </source>
</reference>
<feature type="domain" description="Dihydroorotate dehydrogenase catalytic" evidence="11">
    <location>
        <begin position="44"/>
        <end position="324"/>
    </location>
</feature>
<dbReference type="FunFam" id="3.20.20.70:FF:000027">
    <property type="entry name" value="Dihydropyrimidine dehydrogenase [NADP(+)]"/>
    <property type="match status" value="1"/>
</dbReference>
<dbReference type="InterPro" id="IPR049622">
    <property type="entry name" value="Dihydroorotate_DH_I"/>
</dbReference>
<dbReference type="InterPro" id="IPR001295">
    <property type="entry name" value="Dihydroorotate_DH_CS"/>
</dbReference>
<dbReference type="AlphaFoldDB" id="A0A6N3A7J1"/>
<feature type="region of interest" description="Disordered" evidence="10">
    <location>
        <begin position="1"/>
        <end position="36"/>
    </location>
</feature>
<name>A0A6N3A7J1_9FIRM</name>
<dbReference type="PIRSF" id="PIRSF000164">
    <property type="entry name" value="DHO_oxidase"/>
    <property type="match status" value="1"/>
</dbReference>
<feature type="binding site" evidence="9">
    <location>
        <position position="61"/>
    </location>
    <ligand>
        <name>FMN</name>
        <dbReference type="ChEBI" id="CHEBI:58210"/>
    </ligand>
</feature>
<feature type="binding site" evidence="9">
    <location>
        <begin position="305"/>
        <end position="306"/>
    </location>
    <ligand>
        <name>FMN</name>
        <dbReference type="ChEBI" id="CHEBI:58210"/>
    </ligand>
</feature>
<feature type="binding site" evidence="9">
    <location>
        <position position="257"/>
    </location>
    <ligand>
        <name>FMN</name>
        <dbReference type="ChEBI" id="CHEBI:58210"/>
    </ligand>
</feature>
<feature type="compositionally biased region" description="Basic and acidic residues" evidence="10">
    <location>
        <begin position="19"/>
        <end position="36"/>
    </location>
</feature>
<keyword evidence="4 9" id="KW-0963">Cytoplasm</keyword>
<feature type="binding site" evidence="9">
    <location>
        <position position="167"/>
    </location>
    <ligand>
        <name>FMN</name>
        <dbReference type="ChEBI" id="CHEBI:58210"/>
    </ligand>
</feature>
<dbReference type="CDD" id="cd04740">
    <property type="entry name" value="DHOD_1B_like"/>
    <property type="match status" value="1"/>
</dbReference>
<dbReference type="GO" id="GO:0004152">
    <property type="term" value="F:dihydroorotate dehydrogenase activity"/>
    <property type="evidence" value="ECO:0007669"/>
    <property type="project" value="UniProtKB-UniRule"/>
</dbReference>
<dbReference type="UniPathway" id="UPA00070"/>
<dbReference type="PANTHER" id="PTHR48109">
    <property type="entry name" value="DIHYDROOROTATE DEHYDROGENASE (QUINONE), MITOCHONDRIAL-RELATED"/>
    <property type="match status" value="1"/>
</dbReference>
<dbReference type="Gene3D" id="3.20.20.70">
    <property type="entry name" value="Aldolase class I"/>
    <property type="match status" value="1"/>
</dbReference>
<protein>
    <recommendedName>
        <fullName evidence="9">Dihydroorotate dehydrogenase</fullName>
        <shortName evidence="9">DHOD</shortName>
        <shortName evidence="9">DHODase</shortName>
        <shortName evidence="9">DHOdehase</shortName>
        <ecNumber evidence="9">1.3.-.-</ecNumber>
    </recommendedName>
</protein>
<dbReference type="NCBIfam" id="NF005574">
    <property type="entry name" value="PRK07259.1"/>
    <property type="match status" value="1"/>
</dbReference>
<dbReference type="GO" id="GO:0005737">
    <property type="term" value="C:cytoplasm"/>
    <property type="evidence" value="ECO:0007669"/>
    <property type="project" value="UniProtKB-SubCell"/>
</dbReference>
<dbReference type="InterPro" id="IPR012135">
    <property type="entry name" value="Dihydroorotate_DH_1_2"/>
</dbReference>
<evidence type="ECO:0000256" key="10">
    <source>
        <dbReference type="SAM" id="MobiDB-lite"/>
    </source>
</evidence>
<evidence type="ECO:0000256" key="6">
    <source>
        <dbReference type="ARBA" id="ARBA00022643"/>
    </source>
</evidence>
<dbReference type="InterPro" id="IPR033888">
    <property type="entry name" value="DHOD_1B"/>
</dbReference>
<proteinExistence type="inferred from homology"/>
<evidence type="ECO:0000256" key="9">
    <source>
        <dbReference type="HAMAP-Rule" id="MF_00224"/>
    </source>
</evidence>
<dbReference type="GO" id="GO:0006207">
    <property type="term" value="P:'de novo' pyrimidine nucleobase biosynthetic process"/>
    <property type="evidence" value="ECO:0007669"/>
    <property type="project" value="InterPro"/>
</dbReference>
<dbReference type="EC" id="1.3.-.-" evidence="9"/>
<keyword evidence="8 9" id="KW-0560">Oxidoreductase</keyword>
<evidence type="ECO:0000256" key="8">
    <source>
        <dbReference type="ARBA" id="ARBA00023002"/>
    </source>
</evidence>
<dbReference type="HAMAP" id="MF_00224">
    <property type="entry name" value="DHO_dh_type1"/>
    <property type="match status" value="1"/>
</dbReference>
<keyword evidence="6 9" id="KW-0288">FMN</keyword>
<evidence type="ECO:0000256" key="2">
    <source>
        <dbReference type="ARBA" id="ARBA00004725"/>
    </source>
</evidence>
<feature type="active site" description="Nucleophile" evidence="9">
    <location>
        <position position="170"/>
    </location>
</feature>
<comment type="cofactor">
    <cofactor evidence="9">
        <name>FMN</name>
        <dbReference type="ChEBI" id="CHEBI:58210"/>
    </cofactor>
    <text evidence="9">Binds 1 FMN per subunit.</text>
</comment>